<proteinExistence type="predicted"/>
<dbReference type="GO" id="GO:0004175">
    <property type="term" value="F:endopeptidase activity"/>
    <property type="evidence" value="ECO:0007669"/>
    <property type="project" value="UniProtKB-ARBA"/>
</dbReference>
<protein>
    <submittedName>
        <fullName evidence="3">CAAX amino terminal protease family protein</fullName>
    </submittedName>
</protein>
<feature type="transmembrane region" description="Helical" evidence="1">
    <location>
        <begin position="184"/>
        <end position="206"/>
    </location>
</feature>
<gene>
    <name evidence="3" type="ORF">HGMM_OP2C185</name>
</gene>
<keyword evidence="3" id="KW-0378">Hydrolase</keyword>
<dbReference type="PANTHER" id="PTHR35797">
    <property type="entry name" value="PROTEASE-RELATED"/>
    <property type="match status" value="1"/>
</dbReference>
<evidence type="ECO:0000256" key="1">
    <source>
        <dbReference type="SAM" id="Phobius"/>
    </source>
</evidence>
<evidence type="ECO:0000313" key="3">
    <source>
        <dbReference type="EMBL" id="BAL58637.1"/>
    </source>
</evidence>
<dbReference type="GO" id="GO:0006508">
    <property type="term" value="P:proteolysis"/>
    <property type="evidence" value="ECO:0007669"/>
    <property type="project" value="UniProtKB-KW"/>
</dbReference>
<feature type="transmembrane region" description="Helical" evidence="1">
    <location>
        <begin position="116"/>
        <end position="133"/>
    </location>
</feature>
<evidence type="ECO:0000259" key="2">
    <source>
        <dbReference type="Pfam" id="PF02517"/>
    </source>
</evidence>
<dbReference type="InterPro" id="IPR042150">
    <property type="entry name" value="MmRce1-like"/>
</dbReference>
<feature type="transmembrane region" description="Helical" evidence="1">
    <location>
        <begin position="212"/>
        <end position="233"/>
    </location>
</feature>
<feature type="transmembrane region" description="Helical" evidence="1">
    <location>
        <begin position="41"/>
        <end position="64"/>
    </location>
</feature>
<feature type="transmembrane region" description="Helical" evidence="1">
    <location>
        <begin position="245"/>
        <end position="264"/>
    </location>
</feature>
<organism evidence="3">
    <name type="scientific">Acetithermum autotrophicum</name>
    <dbReference type="NCBI Taxonomy" id="1446466"/>
    <lineage>
        <taxon>Bacteria</taxon>
        <taxon>Candidatus Bipolaricaulota</taxon>
        <taxon>Candidatus Acetithermum</taxon>
    </lineage>
</organism>
<keyword evidence="1" id="KW-0812">Transmembrane</keyword>
<dbReference type="GO" id="GO:0080120">
    <property type="term" value="P:CAAX-box protein maturation"/>
    <property type="evidence" value="ECO:0007669"/>
    <property type="project" value="UniProtKB-ARBA"/>
</dbReference>
<reference evidence="3" key="2">
    <citation type="journal article" date="2012" name="PLoS ONE">
        <title>A Deeply Branching Thermophilic Bacterium with an Ancient Acetyl-CoA Pathway Dominates a Subsurface Ecosystem.</title>
        <authorList>
            <person name="Takami H."/>
            <person name="Noguchi H."/>
            <person name="Takaki Y."/>
            <person name="Uchiyama I."/>
            <person name="Toyoda A."/>
            <person name="Nishi S."/>
            <person name="Chee G.-J."/>
            <person name="Arai W."/>
            <person name="Nunoura T."/>
            <person name="Itoh T."/>
            <person name="Hattori M."/>
            <person name="Takai K."/>
        </authorList>
    </citation>
    <scope>NUCLEOTIDE SEQUENCE</scope>
</reference>
<dbReference type="EMBL" id="AP011801">
    <property type="protein sequence ID" value="BAL58637.1"/>
    <property type="molecule type" value="Genomic_DNA"/>
</dbReference>
<keyword evidence="1" id="KW-1133">Transmembrane helix</keyword>
<dbReference type="InterPro" id="IPR003675">
    <property type="entry name" value="Rce1/LyrA-like_dom"/>
</dbReference>
<sequence length="265" mass="29235">MPMFSQFGPTIAGLILVGMASGLEGIQQFLTSLVEWRVGLQWYAIALFTAPLVALGVAGIHATVGWSTPQFLPLSELHERYIRNFRTGGWNVHEAKPLPTLGFIRLLGTLAAKRRLGALAVFVLTGICFGALSEEPGWRGYSLRMLLDYHSPLQASLLVAVYWGLWHTGPDFWKLVFQRNPMALAYPVVITIGSVPLSILFTWVYIGSGGSVFLAVLFHASLNMTYTVMSLIWPQVPFQVRYVEFTAGFMVLALAVLLMTQGQLG</sequence>
<reference evidence="3" key="1">
    <citation type="journal article" date="2005" name="Environ. Microbiol.">
        <title>Genetic and functional properties of uncultivated thermophilic crenarchaeotes from a subsurface gold mine as revealed by analysis of genome fragments.</title>
        <authorList>
            <person name="Nunoura T."/>
            <person name="Hirayama H."/>
            <person name="Takami H."/>
            <person name="Oida H."/>
            <person name="Nishi S."/>
            <person name="Shimamura S."/>
            <person name="Suzuki Y."/>
            <person name="Inagaki F."/>
            <person name="Takai K."/>
            <person name="Nealson K.H."/>
            <person name="Horikoshi K."/>
        </authorList>
    </citation>
    <scope>NUCLEOTIDE SEQUENCE</scope>
</reference>
<dbReference type="Pfam" id="PF02517">
    <property type="entry name" value="Rce1-like"/>
    <property type="match status" value="1"/>
</dbReference>
<keyword evidence="3" id="KW-0645">Protease</keyword>
<name>H5SRC0_ACEAU</name>
<accession>H5SRC0</accession>
<dbReference type="PANTHER" id="PTHR35797:SF1">
    <property type="entry name" value="PROTEASE"/>
    <property type="match status" value="1"/>
</dbReference>
<keyword evidence="1" id="KW-0472">Membrane</keyword>
<feature type="domain" description="CAAX prenyl protease 2/Lysostaphin resistance protein A-like" evidence="2">
    <location>
        <begin position="119"/>
        <end position="224"/>
    </location>
</feature>
<dbReference type="AlphaFoldDB" id="H5SRC0"/>
<feature type="transmembrane region" description="Helical" evidence="1">
    <location>
        <begin position="153"/>
        <end position="172"/>
    </location>
</feature>